<organism evidence="1 2">
    <name type="scientific">Aquimarina hainanensis</name>
    <dbReference type="NCBI Taxonomy" id="1578017"/>
    <lineage>
        <taxon>Bacteria</taxon>
        <taxon>Pseudomonadati</taxon>
        <taxon>Bacteroidota</taxon>
        <taxon>Flavobacteriia</taxon>
        <taxon>Flavobacteriales</taxon>
        <taxon>Flavobacteriaceae</taxon>
        <taxon>Aquimarina</taxon>
    </lineage>
</organism>
<name>A0ABW5NA16_9FLAO</name>
<keyword evidence="2" id="KW-1185">Reference proteome</keyword>
<sequence>MRKIILGLCIGFSQLIFSQVDADAIFALQRVTTTEMNAIVSPAEGAMVYNTDTERVYEYDGAQWLKLMVEKSIIKNVTANYTLVLTDNGCAITANSTTDMTITIPAGLPVGYNVSIYQIGTGVVTIQGAAGVTVRHRLLRFKTAGQDAGVGVLSTGTDTYHITGDLTK</sequence>
<dbReference type="RefSeq" id="WP_176026914.1">
    <property type="nucleotide sequence ID" value="NZ_JBHSJV010000001.1"/>
</dbReference>
<proteinExistence type="predicted"/>
<dbReference type="EMBL" id="JBHULX010000030">
    <property type="protein sequence ID" value="MFD2592270.1"/>
    <property type="molecule type" value="Genomic_DNA"/>
</dbReference>
<accession>A0ABW5NA16</accession>
<evidence type="ECO:0000313" key="2">
    <source>
        <dbReference type="Proteomes" id="UP001597459"/>
    </source>
</evidence>
<evidence type="ECO:0000313" key="1">
    <source>
        <dbReference type="EMBL" id="MFD2592270.1"/>
    </source>
</evidence>
<gene>
    <name evidence="1" type="ORF">ACFSTE_15640</name>
</gene>
<reference evidence="2" key="1">
    <citation type="journal article" date="2019" name="Int. J. Syst. Evol. Microbiol.">
        <title>The Global Catalogue of Microorganisms (GCM) 10K type strain sequencing project: providing services to taxonomists for standard genome sequencing and annotation.</title>
        <authorList>
            <consortium name="The Broad Institute Genomics Platform"/>
            <consortium name="The Broad Institute Genome Sequencing Center for Infectious Disease"/>
            <person name="Wu L."/>
            <person name="Ma J."/>
        </authorList>
    </citation>
    <scope>NUCLEOTIDE SEQUENCE [LARGE SCALE GENOMIC DNA]</scope>
    <source>
        <strain evidence="2">KCTC 42423</strain>
    </source>
</reference>
<dbReference type="Proteomes" id="UP001597459">
    <property type="component" value="Unassembled WGS sequence"/>
</dbReference>
<comment type="caution">
    <text evidence="1">The sequence shown here is derived from an EMBL/GenBank/DDBJ whole genome shotgun (WGS) entry which is preliminary data.</text>
</comment>
<protein>
    <submittedName>
        <fullName evidence="1">Uncharacterized protein</fullName>
    </submittedName>
</protein>